<accession>A0A8C4NB27</accession>
<dbReference type="InterPro" id="IPR036236">
    <property type="entry name" value="Znf_C2H2_sf"/>
</dbReference>
<dbReference type="PROSITE" id="PS50157">
    <property type="entry name" value="ZINC_FINGER_C2H2_2"/>
    <property type="match status" value="3"/>
</dbReference>
<dbReference type="GO" id="GO:0008270">
    <property type="term" value="F:zinc ion binding"/>
    <property type="evidence" value="ECO:0007669"/>
    <property type="project" value="UniProtKB-KW"/>
</dbReference>
<name>A0A8C4NB27_EPTBU</name>
<keyword evidence="3" id="KW-0677">Repeat</keyword>
<keyword evidence="6" id="KW-0539">Nucleus</keyword>
<feature type="region of interest" description="Disordered" evidence="8">
    <location>
        <begin position="1"/>
        <end position="28"/>
    </location>
</feature>
<dbReference type="GO" id="GO:0005634">
    <property type="term" value="C:nucleus"/>
    <property type="evidence" value="ECO:0007669"/>
    <property type="project" value="UniProtKB-SubCell"/>
</dbReference>
<comment type="subcellular location">
    <subcellularLocation>
        <location evidence="1">Nucleus</location>
    </subcellularLocation>
</comment>
<evidence type="ECO:0000259" key="9">
    <source>
        <dbReference type="PROSITE" id="PS50157"/>
    </source>
</evidence>
<dbReference type="FunFam" id="3.30.160.60:FF:000739">
    <property type="entry name" value="Zgc:171418 protein"/>
    <property type="match status" value="1"/>
</dbReference>
<keyword evidence="2" id="KW-0479">Metal-binding</keyword>
<evidence type="ECO:0000256" key="5">
    <source>
        <dbReference type="ARBA" id="ARBA00022833"/>
    </source>
</evidence>
<keyword evidence="11" id="KW-1185">Reference proteome</keyword>
<protein>
    <recommendedName>
        <fullName evidence="9">C2H2-type domain-containing protein</fullName>
    </recommendedName>
</protein>
<evidence type="ECO:0000256" key="1">
    <source>
        <dbReference type="ARBA" id="ARBA00004123"/>
    </source>
</evidence>
<evidence type="ECO:0000256" key="2">
    <source>
        <dbReference type="ARBA" id="ARBA00022723"/>
    </source>
</evidence>
<dbReference type="PANTHER" id="PTHR16515:SF49">
    <property type="entry name" value="GASTRULA ZINC FINGER PROTEIN XLCGF49.1-LIKE-RELATED"/>
    <property type="match status" value="1"/>
</dbReference>
<dbReference type="GO" id="GO:0010468">
    <property type="term" value="P:regulation of gene expression"/>
    <property type="evidence" value="ECO:0007669"/>
    <property type="project" value="TreeGrafter"/>
</dbReference>
<dbReference type="Gene3D" id="3.30.160.60">
    <property type="entry name" value="Classic Zinc Finger"/>
    <property type="match status" value="3"/>
</dbReference>
<dbReference type="InterPro" id="IPR050331">
    <property type="entry name" value="Zinc_finger"/>
</dbReference>
<dbReference type="PROSITE" id="PS00028">
    <property type="entry name" value="ZINC_FINGER_C2H2_1"/>
    <property type="match status" value="2"/>
</dbReference>
<dbReference type="GeneTree" id="ENSGT00940000157046"/>
<dbReference type="SMART" id="SM00355">
    <property type="entry name" value="ZnF_C2H2"/>
    <property type="match status" value="3"/>
</dbReference>
<reference evidence="10" key="1">
    <citation type="submission" date="2025-08" db="UniProtKB">
        <authorList>
            <consortium name="Ensembl"/>
        </authorList>
    </citation>
    <scope>IDENTIFICATION</scope>
</reference>
<organism evidence="10 11">
    <name type="scientific">Eptatretus burgeri</name>
    <name type="common">Inshore hagfish</name>
    <dbReference type="NCBI Taxonomy" id="7764"/>
    <lineage>
        <taxon>Eukaryota</taxon>
        <taxon>Metazoa</taxon>
        <taxon>Chordata</taxon>
        <taxon>Craniata</taxon>
        <taxon>Vertebrata</taxon>
        <taxon>Cyclostomata</taxon>
        <taxon>Myxini</taxon>
        <taxon>Myxiniformes</taxon>
        <taxon>Myxinidae</taxon>
        <taxon>Eptatretinae</taxon>
        <taxon>Eptatretus</taxon>
    </lineage>
</organism>
<dbReference type="Proteomes" id="UP000694388">
    <property type="component" value="Unplaced"/>
</dbReference>
<reference evidence="10" key="2">
    <citation type="submission" date="2025-09" db="UniProtKB">
        <authorList>
            <consortium name="Ensembl"/>
        </authorList>
    </citation>
    <scope>IDENTIFICATION</scope>
</reference>
<evidence type="ECO:0000256" key="7">
    <source>
        <dbReference type="PROSITE-ProRule" id="PRU00042"/>
    </source>
</evidence>
<evidence type="ECO:0000256" key="8">
    <source>
        <dbReference type="SAM" id="MobiDB-lite"/>
    </source>
</evidence>
<evidence type="ECO:0000313" key="11">
    <source>
        <dbReference type="Proteomes" id="UP000694388"/>
    </source>
</evidence>
<feature type="domain" description="C2H2-type" evidence="9">
    <location>
        <begin position="167"/>
        <end position="194"/>
    </location>
</feature>
<keyword evidence="4 7" id="KW-0863">Zinc-finger</keyword>
<evidence type="ECO:0000256" key="6">
    <source>
        <dbReference type="ARBA" id="ARBA00023242"/>
    </source>
</evidence>
<evidence type="ECO:0000313" key="10">
    <source>
        <dbReference type="Ensembl" id="ENSEBUP00000003442.1"/>
    </source>
</evidence>
<dbReference type="Pfam" id="PF00096">
    <property type="entry name" value="zf-C2H2"/>
    <property type="match status" value="2"/>
</dbReference>
<evidence type="ECO:0000256" key="3">
    <source>
        <dbReference type="ARBA" id="ARBA00022737"/>
    </source>
</evidence>
<dbReference type="InterPro" id="IPR013087">
    <property type="entry name" value="Znf_C2H2_type"/>
</dbReference>
<dbReference type="AlphaFoldDB" id="A0A8C4NB27"/>
<feature type="domain" description="C2H2-type" evidence="9">
    <location>
        <begin position="195"/>
        <end position="222"/>
    </location>
</feature>
<proteinExistence type="predicted"/>
<dbReference type="SUPFAM" id="SSF57667">
    <property type="entry name" value="beta-beta-alpha zinc fingers"/>
    <property type="match status" value="2"/>
</dbReference>
<evidence type="ECO:0000256" key="4">
    <source>
        <dbReference type="ARBA" id="ARBA00022771"/>
    </source>
</evidence>
<feature type="domain" description="C2H2-type" evidence="9">
    <location>
        <begin position="223"/>
        <end position="250"/>
    </location>
</feature>
<keyword evidence="5" id="KW-0862">Zinc</keyword>
<dbReference type="Ensembl" id="ENSEBUT00000003813.1">
    <property type="protein sequence ID" value="ENSEBUP00000003442.1"/>
    <property type="gene ID" value="ENSEBUG00000002507.1"/>
</dbReference>
<dbReference type="PANTHER" id="PTHR16515">
    <property type="entry name" value="PR DOMAIN ZINC FINGER PROTEIN"/>
    <property type="match status" value="1"/>
</dbReference>
<sequence>MKIMNRDPTSSSDSNVGSDGGNRAGPEGAAGIDWFSILEAQNINDELDWMDRAVCEAIDESDILEELPRSCVPQISNSIRVKEGPNEDFNSPGQEKHVQNWLSSYNNSISKYDTRSKDSSQNSCEEYKFNYCPAQKSQYKCHVGKNLFPHLSQPDTHKVVHTNTKPHKCLVCKKTFLRSTYLKLHQKIHTGETSNKCSVCDKAFCTEYYMKIHQRIHSEENCFRCSICNKKFSTSSYVQKHKITCSGRKTLSCSFCNKALSSCNLQKHKKICIGEKPCSSFL</sequence>